<proteinExistence type="predicted"/>
<keyword evidence="2" id="KW-1185">Reference proteome</keyword>
<dbReference type="Proteomes" id="UP001597110">
    <property type="component" value="Unassembled WGS sequence"/>
</dbReference>
<reference evidence="2" key="1">
    <citation type="journal article" date="2019" name="Int. J. Syst. Evol. Microbiol.">
        <title>The Global Catalogue of Microorganisms (GCM) 10K type strain sequencing project: providing services to taxonomists for standard genome sequencing and annotation.</title>
        <authorList>
            <consortium name="The Broad Institute Genomics Platform"/>
            <consortium name="The Broad Institute Genome Sequencing Center for Infectious Disease"/>
            <person name="Wu L."/>
            <person name="Ma J."/>
        </authorList>
    </citation>
    <scope>NUCLEOTIDE SEQUENCE [LARGE SCALE GENOMIC DNA]</scope>
    <source>
        <strain evidence="2">CCUG 55585</strain>
    </source>
</reference>
<protein>
    <submittedName>
        <fullName evidence="1">Uncharacterized protein</fullName>
    </submittedName>
</protein>
<gene>
    <name evidence="1" type="ORF">ACFQ0E_09860</name>
</gene>
<sequence>MNANTEASDTAAYYDCTLKAGYYNLAGVDLAHHTYAVAEKNGVAHVMPCFGSFALREGDRGNTGVRYPADLWSPSLIWSRNQGNALAANLSVALGMAQFTLTPYLGWTVDEWDRHWRNSPIGEFGLASWSGLLYGVTGVCHQACNRILFSTLQGGFIYSPVNWPPSLSASYWVYGFYGTDAPAAMILTAALVVKAVAGEKADQGELLKAHELAHNLRRHHVERLINDPTNGGARAHEVRGLLEHLPDELKIADPAAVMKIIDLDRQFTTQKAAMDRRLIDTSTSSDHDEYAGRVNEGFRTMLDGFRNTMPPETFQRLFPDAGENRNYTLIDRRMMPANYVRHREGHHT</sequence>
<accession>A0ABW2YG85</accession>
<organism evidence="1 2">
    <name type="scientific">Lysobacter brunescens</name>
    <dbReference type="NCBI Taxonomy" id="262323"/>
    <lineage>
        <taxon>Bacteria</taxon>
        <taxon>Pseudomonadati</taxon>
        <taxon>Pseudomonadota</taxon>
        <taxon>Gammaproteobacteria</taxon>
        <taxon>Lysobacterales</taxon>
        <taxon>Lysobacteraceae</taxon>
        <taxon>Lysobacter</taxon>
    </lineage>
</organism>
<evidence type="ECO:0000313" key="1">
    <source>
        <dbReference type="EMBL" id="MFD0725903.1"/>
    </source>
</evidence>
<evidence type="ECO:0000313" key="2">
    <source>
        <dbReference type="Proteomes" id="UP001597110"/>
    </source>
</evidence>
<dbReference type="RefSeq" id="WP_386823479.1">
    <property type="nucleotide sequence ID" value="NZ_JBHTIF010000001.1"/>
</dbReference>
<dbReference type="EMBL" id="JBHTIF010000001">
    <property type="protein sequence ID" value="MFD0725903.1"/>
    <property type="molecule type" value="Genomic_DNA"/>
</dbReference>
<name>A0ABW2YG85_9GAMM</name>
<comment type="caution">
    <text evidence="1">The sequence shown here is derived from an EMBL/GenBank/DDBJ whole genome shotgun (WGS) entry which is preliminary data.</text>
</comment>